<evidence type="ECO:0000313" key="2">
    <source>
        <dbReference type="Proteomes" id="UP001233999"/>
    </source>
</evidence>
<feature type="non-terminal residue" evidence="1">
    <location>
        <position position="1"/>
    </location>
</feature>
<accession>A0AAD8EKM0</accession>
<protein>
    <submittedName>
        <fullName evidence="1">Uncharacterized protein</fullName>
    </submittedName>
</protein>
<sequence length="61" mass="7022">FETESRLSSAKYPTTSINRFLLVTSTKTILRKCFDLGVVHRPIEAMSSYSRDFLLRPMPNV</sequence>
<organism evidence="1 2">
    <name type="scientific">Diploptera punctata</name>
    <name type="common">Pacific beetle cockroach</name>
    <dbReference type="NCBI Taxonomy" id="6984"/>
    <lineage>
        <taxon>Eukaryota</taxon>
        <taxon>Metazoa</taxon>
        <taxon>Ecdysozoa</taxon>
        <taxon>Arthropoda</taxon>
        <taxon>Hexapoda</taxon>
        <taxon>Insecta</taxon>
        <taxon>Pterygota</taxon>
        <taxon>Neoptera</taxon>
        <taxon>Polyneoptera</taxon>
        <taxon>Dictyoptera</taxon>
        <taxon>Blattodea</taxon>
        <taxon>Blaberoidea</taxon>
        <taxon>Blaberidae</taxon>
        <taxon>Diplopterinae</taxon>
        <taxon>Diploptera</taxon>
    </lineage>
</organism>
<dbReference type="EMBL" id="JASPKZ010003446">
    <property type="protein sequence ID" value="KAJ9593339.1"/>
    <property type="molecule type" value="Genomic_DNA"/>
</dbReference>
<evidence type="ECO:0000313" key="1">
    <source>
        <dbReference type="EMBL" id="KAJ9593339.1"/>
    </source>
</evidence>
<dbReference type="AlphaFoldDB" id="A0AAD8EKM0"/>
<reference evidence="1" key="2">
    <citation type="submission" date="2023-05" db="EMBL/GenBank/DDBJ databases">
        <authorList>
            <person name="Fouks B."/>
        </authorList>
    </citation>
    <scope>NUCLEOTIDE SEQUENCE</scope>
    <source>
        <strain evidence="1">Stay&amp;Tobe</strain>
        <tissue evidence="1">Testes</tissue>
    </source>
</reference>
<comment type="caution">
    <text evidence="1">The sequence shown here is derived from an EMBL/GenBank/DDBJ whole genome shotgun (WGS) entry which is preliminary data.</text>
</comment>
<feature type="non-terminal residue" evidence="1">
    <location>
        <position position="61"/>
    </location>
</feature>
<proteinExistence type="predicted"/>
<name>A0AAD8EKM0_DIPPU</name>
<gene>
    <name evidence="1" type="ORF">L9F63_015109</name>
</gene>
<keyword evidence="2" id="KW-1185">Reference proteome</keyword>
<dbReference type="Proteomes" id="UP001233999">
    <property type="component" value="Unassembled WGS sequence"/>
</dbReference>
<reference evidence="1" key="1">
    <citation type="journal article" date="2023" name="IScience">
        <title>Live-bearing cockroach genome reveals convergent evolutionary mechanisms linked to viviparity in insects and beyond.</title>
        <authorList>
            <person name="Fouks B."/>
            <person name="Harrison M.C."/>
            <person name="Mikhailova A.A."/>
            <person name="Marchal E."/>
            <person name="English S."/>
            <person name="Carruthers M."/>
            <person name="Jennings E.C."/>
            <person name="Chiamaka E.L."/>
            <person name="Frigard R.A."/>
            <person name="Pippel M."/>
            <person name="Attardo G.M."/>
            <person name="Benoit J.B."/>
            <person name="Bornberg-Bauer E."/>
            <person name="Tobe S.S."/>
        </authorList>
    </citation>
    <scope>NUCLEOTIDE SEQUENCE</scope>
    <source>
        <strain evidence="1">Stay&amp;Tobe</strain>
    </source>
</reference>